<evidence type="ECO:0000256" key="1">
    <source>
        <dbReference type="SAM" id="MobiDB-lite"/>
    </source>
</evidence>
<feature type="region of interest" description="Disordered" evidence="1">
    <location>
        <begin position="154"/>
        <end position="184"/>
    </location>
</feature>
<dbReference type="AlphaFoldDB" id="A0A261XWY0"/>
<dbReference type="EMBL" id="MVBO01000122">
    <property type="protein sequence ID" value="OZJ02828.1"/>
    <property type="molecule type" value="Genomic_DNA"/>
</dbReference>
<feature type="compositionally biased region" description="Low complexity" evidence="1">
    <location>
        <begin position="227"/>
        <end position="246"/>
    </location>
</feature>
<dbReference type="Proteomes" id="UP000242875">
    <property type="component" value="Unassembled WGS sequence"/>
</dbReference>
<feature type="compositionally biased region" description="Polar residues" evidence="1">
    <location>
        <begin position="261"/>
        <end position="280"/>
    </location>
</feature>
<protein>
    <submittedName>
        <fullName evidence="2">Uncharacterized protein</fullName>
    </submittedName>
</protein>
<gene>
    <name evidence="2" type="ORF">BZG36_04341</name>
</gene>
<evidence type="ECO:0000313" key="2">
    <source>
        <dbReference type="EMBL" id="OZJ02828.1"/>
    </source>
</evidence>
<organism evidence="2 3">
    <name type="scientific">Bifiguratus adelaidae</name>
    <dbReference type="NCBI Taxonomy" id="1938954"/>
    <lineage>
        <taxon>Eukaryota</taxon>
        <taxon>Fungi</taxon>
        <taxon>Fungi incertae sedis</taxon>
        <taxon>Mucoromycota</taxon>
        <taxon>Mucoromycotina</taxon>
        <taxon>Endogonomycetes</taxon>
        <taxon>Endogonales</taxon>
        <taxon>Endogonales incertae sedis</taxon>
        <taxon>Bifiguratus</taxon>
    </lineage>
</organism>
<keyword evidence="3" id="KW-1185">Reference proteome</keyword>
<feature type="non-terminal residue" evidence="2">
    <location>
        <position position="490"/>
    </location>
</feature>
<feature type="compositionally biased region" description="Polar residues" evidence="1">
    <location>
        <begin position="200"/>
        <end position="226"/>
    </location>
</feature>
<reference evidence="2 3" key="1">
    <citation type="journal article" date="2017" name="Mycologia">
        <title>Bifiguratus adelaidae, gen. et sp. nov., a new member of Mucoromycotina in endophytic and soil-dwelling habitats.</title>
        <authorList>
            <person name="Torres-Cruz T.J."/>
            <person name="Billingsley Tobias T.L."/>
            <person name="Almatruk M."/>
            <person name="Hesse C."/>
            <person name="Kuske C.R."/>
            <person name="Desiro A."/>
            <person name="Benucci G.M."/>
            <person name="Bonito G."/>
            <person name="Stajich J.E."/>
            <person name="Dunlap C."/>
            <person name="Arnold A.E."/>
            <person name="Porras-Alfaro A."/>
        </authorList>
    </citation>
    <scope>NUCLEOTIDE SEQUENCE [LARGE SCALE GENOMIC DNA]</scope>
    <source>
        <strain evidence="2 3">AZ0501</strain>
    </source>
</reference>
<feature type="compositionally biased region" description="Low complexity" evidence="1">
    <location>
        <begin position="170"/>
        <end position="184"/>
    </location>
</feature>
<feature type="compositionally biased region" description="Polar residues" evidence="1">
    <location>
        <begin position="159"/>
        <end position="169"/>
    </location>
</feature>
<feature type="region of interest" description="Disordered" evidence="1">
    <location>
        <begin position="198"/>
        <end position="343"/>
    </location>
</feature>
<comment type="caution">
    <text evidence="2">The sequence shown here is derived from an EMBL/GenBank/DDBJ whole genome shotgun (WGS) entry which is preliminary data.</text>
</comment>
<proteinExistence type="predicted"/>
<sequence>MSPHSPHMPVPYSTIEETTSLDSTIAISSLGKKSPMAQPLSTAPAFNRTQWSVDASVSGADDAWSLRMMESDGSLADETSFGQFGSSLHAQRSDSLQAQYDSLLNMFSRPIKPLPRRAQVAMSKAVMEGRMPSTGFNPGNLGLRAPFMNRKLARPGSKLNATSVKSKGNSTEASSHTETSSVNMKSALSEANASLSLTSPENTQMSSTINPQPSLESPISTKSQAVPSSTSPSSPSPKSSNRPSRTSPEKEVKETVPKPPTMQSERQSTLQKASTRSLLTATHEALKKQQQRKQSSVPPPILSAEDFASSSVLEFDRETSKKKKRIGRDIAGSDDENDNALPFHDGYLQVGSRRRSATRASFADTPYAARKSRFRPLRTKTSRRLLSKASLGAASLDSIDATFKVPESNFDFWIENEASILFSKLVLSEYTGASYTYRQRMLPEPATFNNLNGPSDAWSTVSNASSQTTEDSGPVSAVYAHLPQPLWESQ</sequence>
<name>A0A261XWY0_9FUNG</name>
<accession>A0A261XWY0</accession>
<evidence type="ECO:0000313" key="3">
    <source>
        <dbReference type="Proteomes" id="UP000242875"/>
    </source>
</evidence>
<feature type="compositionally biased region" description="Basic and acidic residues" evidence="1">
    <location>
        <begin position="247"/>
        <end position="256"/>
    </location>
</feature>